<gene>
    <name evidence="1" type="ORF">HGM15179_010685</name>
</gene>
<keyword evidence="2" id="KW-1185">Reference proteome</keyword>
<protein>
    <submittedName>
        <fullName evidence="1">Uncharacterized protein</fullName>
    </submittedName>
</protein>
<evidence type="ECO:0000313" key="1">
    <source>
        <dbReference type="EMBL" id="TRZ16434.1"/>
    </source>
</evidence>
<accession>A0A8K1GEN3</accession>
<dbReference type="AlphaFoldDB" id="A0A8K1GEN3"/>
<reference evidence="1" key="1">
    <citation type="submission" date="2019-04" db="EMBL/GenBank/DDBJ databases">
        <title>Genome assembly of Zosterops borbonicus 15179.</title>
        <authorList>
            <person name="Leroy T."/>
            <person name="Anselmetti Y."/>
            <person name="Tilak M.-K."/>
            <person name="Nabholz B."/>
        </authorList>
    </citation>
    <scope>NUCLEOTIDE SEQUENCE</scope>
    <source>
        <strain evidence="1">HGM_15179</strain>
        <tissue evidence="1">Muscle</tissue>
    </source>
</reference>
<sequence>MGYSMDASIIINPGGRNSFEQERKVLLALWLIDDEEPDQQQPVMRRANVNQANEKELSISQTNKSNLTIKFVAVVCWTGREQG</sequence>
<name>A0A8K1GEN3_9PASS</name>
<comment type="caution">
    <text evidence="1">The sequence shown here is derived from an EMBL/GenBank/DDBJ whole genome shotgun (WGS) entry which is preliminary data.</text>
</comment>
<dbReference type="Proteomes" id="UP000796761">
    <property type="component" value="Unassembled WGS sequence"/>
</dbReference>
<proteinExistence type="predicted"/>
<dbReference type="EMBL" id="SWJQ01000313">
    <property type="protein sequence ID" value="TRZ16434.1"/>
    <property type="molecule type" value="Genomic_DNA"/>
</dbReference>
<evidence type="ECO:0000313" key="2">
    <source>
        <dbReference type="Proteomes" id="UP000796761"/>
    </source>
</evidence>
<organism evidence="1 2">
    <name type="scientific">Zosterops borbonicus</name>
    <dbReference type="NCBI Taxonomy" id="364589"/>
    <lineage>
        <taxon>Eukaryota</taxon>
        <taxon>Metazoa</taxon>
        <taxon>Chordata</taxon>
        <taxon>Craniata</taxon>
        <taxon>Vertebrata</taxon>
        <taxon>Euteleostomi</taxon>
        <taxon>Archelosauria</taxon>
        <taxon>Archosauria</taxon>
        <taxon>Dinosauria</taxon>
        <taxon>Saurischia</taxon>
        <taxon>Theropoda</taxon>
        <taxon>Coelurosauria</taxon>
        <taxon>Aves</taxon>
        <taxon>Neognathae</taxon>
        <taxon>Neoaves</taxon>
        <taxon>Telluraves</taxon>
        <taxon>Australaves</taxon>
        <taxon>Passeriformes</taxon>
        <taxon>Sylvioidea</taxon>
        <taxon>Zosteropidae</taxon>
        <taxon>Zosterops</taxon>
    </lineage>
</organism>